<feature type="signal peptide" evidence="2">
    <location>
        <begin position="1"/>
        <end position="20"/>
    </location>
</feature>
<dbReference type="RefSeq" id="WP_129212855.1">
    <property type="nucleotide sequence ID" value="NZ_REGR01000007.1"/>
</dbReference>
<accession>A0ABY0FCI4</accession>
<protein>
    <submittedName>
        <fullName evidence="3">DUF2782 domain-containing protein</fullName>
    </submittedName>
</protein>
<proteinExistence type="predicted"/>
<sequence length="112" mass="12575">MRRLLLIAVMALGLPALGQAAEPAPKTPVPPPPQVADDGTQPEPEPEVRIIQKGEQKIEEYRVNGKLYMVKVTPSTGVPYYLVDEDGTGQMQRKEIDPTRRVVIPRWVLMRF</sequence>
<keyword evidence="4" id="KW-1185">Reference proteome</keyword>
<organism evidence="3 4">
    <name type="scientific">Crenobacter cavernae</name>
    <dbReference type="NCBI Taxonomy" id="2290923"/>
    <lineage>
        <taxon>Bacteria</taxon>
        <taxon>Pseudomonadati</taxon>
        <taxon>Pseudomonadota</taxon>
        <taxon>Betaproteobacteria</taxon>
        <taxon>Neisseriales</taxon>
        <taxon>Neisseriaceae</taxon>
        <taxon>Crenobacter</taxon>
    </lineage>
</organism>
<gene>
    <name evidence="3" type="ORF">EBB06_08935</name>
</gene>
<evidence type="ECO:0000256" key="2">
    <source>
        <dbReference type="SAM" id="SignalP"/>
    </source>
</evidence>
<feature type="compositionally biased region" description="Pro residues" evidence="1">
    <location>
        <begin position="25"/>
        <end position="34"/>
    </location>
</feature>
<evidence type="ECO:0000313" key="3">
    <source>
        <dbReference type="EMBL" id="RXZ43723.1"/>
    </source>
</evidence>
<reference evidence="3 4" key="1">
    <citation type="submission" date="2018-10" db="EMBL/GenBank/DDBJ databases">
        <title>Draft genome of Fastidiocella sp. strain 375T, a bacterium isolated from a karstic cave dripping water.</title>
        <authorList>
            <person name="Coelho C."/>
            <person name="Verissimo A."/>
            <person name="Tiago I."/>
        </authorList>
    </citation>
    <scope>NUCLEOTIDE SEQUENCE [LARGE SCALE GENOMIC DNA]</scope>
    <source>
        <strain evidence="3 4">CAVE-375</strain>
    </source>
</reference>
<feature type="region of interest" description="Disordered" evidence="1">
    <location>
        <begin position="19"/>
        <end position="49"/>
    </location>
</feature>
<name>A0ABY0FCI4_9NEIS</name>
<dbReference type="Proteomes" id="UP000290682">
    <property type="component" value="Unassembled WGS sequence"/>
</dbReference>
<dbReference type="Pfam" id="PF11191">
    <property type="entry name" value="DUF2782"/>
    <property type="match status" value="1"/>
</dbReference>
<comment type="caution">
    <text evidence="3">The sequence shown here is derived from an EMBL/GenBank/DDBJ whole genome shotgun (WGS) entry which is preliminary data.</text>
</comment>
<dbReference type="EMBL" id="REGR01000007">
    <property type="protein sequence ID" value="RXZ43723.1"/>
    <property type="molecule type" value="Genomic_DNA"/>
</dbReference>
<keyword evidence="2" id="KW-0732">Signal</keyword>
<feature type="chain" id="PRO_5047507365" evidence="2">
    <location>
        <begin position="21"/>
        <end position="112"/>
    </location>
</feature>
<dbReference type="InterPro" id="IPR021357">
    <property type="entry name" value="DUF2782"/>
</dbReference>
<evidence type="ECO:0000256" key="1">
    <source>
        <dbReference type="SAM" id="MobiDB-lite"/>
    </source>
</evidence>
<dbReference type="Gene3D" id="2.20.130.30">
    <property type="entry name" value="Protein of unknown function DUF2782"/>
    <property type="match status" value="1"/>
</dbReference>
<evidence type="ECO:0000313" key="4">
    <source>
        <dbReference type="Proteomes" id="UP000290682"/>
    </source>
</evidence>